<name>A0A8X6TR00_NEPPI</name>
<protein>
    <recommendedName>
        <fullName evidence="5">Sushi domain-containing protein</fullName>
    </recommendedName>
</protein>
<comment type="caution">
    <text evidence="6">The sequence shown here is derived from an EMBL/GenBank/DDBJ whole genome shotgun (WGS) entry which is preliminary data.</text>
</comment>
<keyword evidence="4" id="KW-0732">Signal</keyword>
<feature type="non-terminal residue" evidence="6">
    <location>
        <position position="53"/>
    </location>
</feature>
<keyword evidence="1" id="KW-1015">Disulfide bond</keyword>
<dbReference type="OrthoDB" id="6148000at2759"/>
<dbReference type="AlphaFoldDB" id="A0A8X6TR00"/>
<evidence type="ECO:0000256" key="4">
    <source>
        <dbReference type="SAM" id="SignalP"/>
    </source>
</evidence>
<proteinExistence type="predicted"/>
<evidence type="ECO:0000313" key="6">
    <source>
        <dbReference type="EMBL" id="GFT46396.1"/>
    </source>
</evidence>
<feature type="region of interest" description="Disordered" evidence="3">
    <location>
        <begin position="29"/>
        <end position="53"/>
    </location>
</feature>
<evidence type="ECO:0000256" key="2">
    <source>
        <dbReference type="PROSITE-ProRule" id="PRU00302"/>
    </source>
</evidence>
<feature type="signal peptide" evidence="4">
    <location>
        <begin position="1"/>
        <end position="17"/>
    </location>
</feature>
<dbReference type="EMBL" id="BMAW01111126">
    <property type="protein sequence ID" value="GFT46396.1"/>
    <property type="molecule type" value="Genomic_DNA"/>
</dbReference>
<feature type="chain" id="PRO_5036455038" description="Sushi domain-containing protein" evidence="4">
    <location>
        <begin position="18"/>
        <end position="53"/>
    </location>
</feature>
<reference evidence="6" key="1">
    <citation type="submission" date="2020-08" db="EMBL/GenBank/DDBJ databases">
        <title>Multicomponent nature underlies the extraordinary mechanical properties of spider dragline silk.</title>
        <authorList>
            <person name="Kono N."/>
            <person name="Nakamura H."/>
            <person name="Mori M."/>
            <person name="Yoshida Y."/>
            <person name="Ohtoshi R."/>
            <person name="Malay A.D."/>
            <person name="Moran D.A.P."/>
            <person name="Tomita M."/>
            <person name="Numata K."/>
            <person name="Arakawa K."/>
        </authorList>
    </citation>
    <scope>NUCLEOTIDE SEQUENCE</scope>
</reference>
<feature type="domain" description="Sushi" evidence="5">
    <location>
        <begin position="1"/>
        <end position="53"/>
    </location>
</feature>
<sequence>MRFSWELFLMIYRTCQATCNPGYEFPDGSRQATSTCHDRDGRWSPKKDFDSCR</sequence>
<evidence type="ECO:0000313" key="7">
    <source>
        <dbReference type="Proteomes" id="UP000887013"/>
    </source>
</evidence>
<dbReference type="InterPro" id="IPR000436">
    <property type="entry name" value="Sushi_SCR_CCP_dom"/>
</dbReference>
<organism evidence="6 7">
    <name type="scientific">Nephila pilipes</name>
    <name type="common">Giant wood spider</name>
    <name type="synonym">Nephila maculata</name>
    <dbReference type="NCBI Taxonomy" id="299642"/>
    <lineage>
        <taxon>Eukaryota</taxon>
        <taxon>Metazoa</taxon>
        <taxon>Ecdysozoa</taxon>
        <taxon>Arthropoda</taxon>
        <taxon>Chelicerata</taxon>
        <taxon>Arachnida</taxon>
        <taxon>Araneae</taxon>
        <taxon>Araneomorphae</taxon>
        <taxon>Entelegynae</taxon>
        <taxon>Araneoidea</taxon>
        <taxon>Nephilidae</taxon>
        <taxon>Nephila</taxon>
    </lineage>
</organism>
<keyword evidence="2" id="KW-0768">Sushi</keyword>
<evidence type="ECO:0000256" key="1">
    <source>
        <dbReference type="ARBA" id="ARBA00023157"/>
    </source>
</evidence>
<dbReference type="Gene3D" id="2.10.70.10">
    <property type="entry name" value="Complement Module, domain 1"/>
    <property type="match status" value="1"/>
</dbReference>
<evidence type="ECO:0000259" key="5">
    <source>
        <dbReference type="PROSITE" id="PS50923"/>
    </source>
</evidence>
<comment type="caution">
    <text evidence="2">Lacks conserved residue(s) required for the propagation of feature annotation.</text>
</comment>
<dbReference type="InterPro" id="IPR035976">
    <property type="entry name" value="Sushi/SCR/CCP_sf"/>
</dbReference>
<accession>A0A8X6TR00</accession>
<dbReference type="SUPFAM" id="SSF57535">
    <property type="entry name" value="Complement control module/SCR domain"/>
    <property type="match status" value="1"/>
</dbReference>
<dbReference type="Proteomes" id="UP000887013">
    <property type="component" value="Unassembled WGS sequence"/>
</dbReference>
<feature type="compositionally biased region" description="Basic and acidic residues" evidence="3">
    <location>
        <begin position="36"/>
        <end position="53"/>
    </location>
</feature>
<dbReference type="Pfam" id="PF00084">
    <property type="entry name" value="Sushi"/>
    <property type="match status" value="1"/>
</dbReference>
<dbReference type="PROSITE" id="PS50923">
    <property type="entry name" value="SUSHI"/>
    <property type="match status" value="1"/>
</dbReference>
<gene>
    <name evidence="6" type="ORF">NPIL_594141</name>
</gene>
<keyword evidence="7" id="KW-1185">Reference proteome</keyword>
<evidence type="ECO:0000256" key="3">
    <source>
        <dbReference type="SAM" id="MobiDB-lite"/>
    </source>
</evidence>